<sequence>MDTLAARHVVTDEDLEKYFQEHIDEYRYSDQEYVNFELLTPDGTIMKDKTKESEKTETLHLRMDLDTKLIMTLDKLKDNESSAPVDINGTTVIVHKLPLPDPRLRGQRFQLRLQLEKERAGDARSTLHEMSKFKLNFEVPEIPEPSF</sequence>
<proteinExistence type="predicted"/>
<evidence type="ECO:0000313" key="1">
    <source>
        <dbReference type="EMBL" id="MPN34817.1"/>
    </source>
</evidence>
<reference evidence="1" key="1">
    <citation type="submission" date="2019-08" db="EMBL/GenBank/DDBJ databases">
        <authorList>
            <person name="Kucharzyk K."/>
            <person name="Murdoch R.W."/>
            <person name="Higgins S."/>
            <person name="Loffler F."/>
        </authorList>
    </citation>
    <scope>NUCLEOTIDE SEQUENCE</scope>
</reference>
<name>A0A645H702_9ZZZZ</name>
<dbReference type="AlphaFoldDB" id="A0A645H702"/>
<protein>
    <submittedName>
        <fullName evidence="1">Uncharacterized protein</fullName>
    </submittedName>
</protein>
<dbReference type="EMBL" id="VSSQ01088053">
    <property type="protein sequence ID" value="MPN34817.1"/>
    <property type="molecule type" value="Genomic_DNA"/>
</dbReference>
<organism evidence="1">
    <name type="scientific">bioreactor metagenome</name>
    <dbReference type="NCBI Taxonomy" id="1076179"/>
    <lineage>
        <taxon>unclassified sequences</taxon>
        <taxon>metagenomes</taxon>
        <taxon>ecological metagenomes</taxon>
    </lineage>
</organism>
<gene>
    <name evidence="1" type="ORF">SDC9_182311</name>
</gene>
<accession>A0A645H702</accession>
<comment type="caution">
    <text evidence="1">The sequence shown here is derived from an EMBL/GenBank/DDBJ whole genome shotgun (WGS) entry which is preliminary data.</text>
</comment>